<keyword evidence="6" id="KW-0012">Acyltransferase</keyword>
<accession>A0A094SJY9</accession>
<proteinExistence type="predicted"/>
<dbReference type="GO" id="GO:0005886">
    <property type="term" value="C:plasma membrane"/>
    <property type="evidence" value="ECO:0007669"/>
    <property type="project" value="UniProtKB-SubCell"/>
</dbReference>
<evidence type="ECO:0008006" key="8">
    <source>
        <dbReference type="Google" id="ProtNLM"/>
    </source>
</evidence>
<dbReference type="InterPro" id="IPR004960">
    <property type="entry name" value="LipA_acyltrans"/>
</dbReference>
<dbReference type="AlphaFoldDB" id="A0A094SJY9"/>
<dbReference type="EMBL" id="JNSK01000020">
    <property type="protein sequence ID" value="KGA18788.1"/>
    <property type="molecule type" value="Genomic_DNA"/>
</dbReference>
<evidence type="ECO:0000256" key="2">
    <source>
        <dbReference type="ARBA" id="ARBA00022475"/>
    </source>
</evidence>
<sequence length="294" mass="33047">MKDFIIARAYFLGWTLIRRLPEKSATNLFLWLGSRMLKKNGRSVKRLRSNLARVNPLLQADELQNLTAQGVMSYMRYWRETFRSPDWTRERILSTVTVSNEHLLMDPINSGSPVVVALPHAGNWDHAGSYFCLKGAKLVTVAEVLKPRALFEKFLEYRQAIGMEVLPLDSSAFGTLLERAQAGKLIALVADRDLSRSGIDVRFFDGTARMPAGPALVAIRTRSPLVTAFVSYTPSGIHIQLDAIEIPTVGDEDAKVKIVVQRCADNFAVGISKNPEDWHMMQRIWVDDDFVGRS</sequence>
<evidence type="ECO:0000256" key="4">
    <source>
        <dbReference type="ARBA" id="ARBA00022679"/>
    </source>
</evidence>
<evidence type="ECO:0000256" key="5">
    <source>
        <dbReference type="ARBA" id="ARBA00023136"/>
    </source>
</evidence>
<keyword evidence="5" id="KW-0472">Membrane</keyword>
<protein>
    <recommendedName>
        <fullName evidence="8">Phosphatidylinositol mannoside acyltransferase</fullName>
    </recommendedName>
</protein>
<dbReference type="CDD" id="cd07984">
    <property type="entry name" value="LPLAT_LABLAT-like"/>
    <property type="match status" value="1"/>
</dbReference>
<dbReference type="PANTHER" id="PTHR30606:SF10">
    <property type="entry name" value="PHOSPHATIDYLINOSITOL MANNOSIDE ACYLTRANSFERASE"/>
    <property type="match status" value="1"/>
</dbReference>
<dbReference type="Pfam" id="PF03279">
    <property type="entry name" value="Lip_A_acyltrans"/>
    <property type="match status" value="1"/>
</dbReference>
<evidence type="ECO:0000256" key="1">
    <source>
        <dbReference type="ARBA" id="ARBA00004533"/>
    </source>
</evidence>
<dbReference type="GO" id="GO:0008610">
    <property type="term" value="P:lipid biosynthetic process"/>
    <property type="evidence" value="ECO:0007669"/>
    <property type="project" value="UniProtKB-ARBA"/>
</dbReference>
<evidence type="ECO:0000313" key="7">
    <source>
        <dbReference type="EMBL" id="KGA18788.1"/>
    </source>
</evidence>
<organism evidence="7">
    <name type="scientific">freshwater metagenome</name>
    <dbReference type="NCBI Taxonomy" id="449393"/>
    <lineage>
        <taxon>unclassified sequences</taxon>
        <taxon>metagenomes</taxon>
        <taxon>ecological metagenomes</taxon>
    </lineage>
</organism>
<comment type="caution">
    <text evidence="7">The sequence shown here is derived from an EMBL/GenBank/DDBJ whole genome shotgun (WGS) entry which is preliminary data.</text>
</comment>
<dbReference type="NCBIfam" id="NF005919">
    <property type="entry name" value="PRK07920.1"/>
    <property type="match status" value="1"/>
</dbReference>
<evidence type="ECO:0000256" key="6">
    <source>
        <dbReference type="ARBA" id="ARBA00023315"/>
    </source>
</evidence>
<dbReference type="GO" id="GO:0016746">
    <property type="term" value="F:acyltransferase activity"/>
    <property type="evidence" value="ECO:0007669"/>
    <property type="project" value="UniProtKB-KW"/>
</dbReference>
<gene>
    <name evidence="7" type="ORF">GM50_7760</name>
</gene>
<keyword evidence="3" id="KW-0997">Cell inner membrane</keyword>
<keyword evidence="2" id="KW-1003">Cell membrane</keyword>
<reference evidence="7" key="1">
    <citation type="submission" date="2014-05" db="EMBL/GenBank/DDBJ databases">
        <title>Key roles for freshwater Actinobacteria revealed by deep metagenomic sequencing.</title>
        <authorList>
            <person name="Ghai R."/>
            <person name="Mizuno C.M."/>
            <person name="Picazo A."/>
            <person name="Camacho A."/>
            <person name="Rodriguez-Valera F."/>
        </authorList>
    </citation>
    <scope>NUCLEOTIDE SEQUENCE</scope>
</reference>
<comment type="subcellular location">
    <subcellularLocation>
        <location evidence="1">Cell inner membrane</location>
    </subcellularLocation>
</comment>
<evidence type="ECO:0000256" key="3">
    <source>
        <dbReference type="ARBA" id="ARBA00022519"/>
    </source>
</evidence>
<dbReference type="PANTHER" id="PTHR30606">
    <property type="entry name" value="LIPID A BIOSYNTHESIS LAUROYL ACYLTRANSFERASE"/>
    <property type="match status" value="1"/>
</dbReference>
<dbReference type="GO" id="GO:1901137">
    <property type="term" value="P:carbohydrate derivative biosynthetic process"/>
    <property type="evidence" value="ECO:0007669"/>
    <property type="project" value="UniProtKB-ARBA"/>
</dbReference>
<name>A0A094SJY9_9ZZZZ</name>
<keyword evidence="4" id="KW-0808">Transferase</keyword>